<dbReference type="RefSeq" id="WP_188360068.1">
    <property type="nucleotide sequence ID" value="NZ_BMDC01000003.1"/>
</dbReference>
<gene>
    <name evidence="2" type="ORF">GCM10007359_18320</name>
</gene>
<dbReference type="InterPro" id="IPR009732">
    <property type="entry name" value="DUF1304"/>
</dbReference>
<keyword evidence="3" id="KW-1185">Reference proteome</keyword>
<protein>
    <submittedName>
        <fullName evidence="2">Membrane protein</fullName>
    </submittedName>
</protein>
<dbReference type="PANTHER" id="PTHR38446">
    <property type="entry name" value="BLL0914 PROTEIN"/>
    <property type="match status" value="1"/>
</dbReference>
<keyword evidence="1" id="KW-0812">Transmembrane</keyword>
<comment type="caution">
    <text evidence="2">The sequence shown here is derived from an EMBL/GenBank/DDBJ whole genome shotgun (WGS) entry which is preliminary data.</text>
</comment>
<feature type="transmembrane region" description="Helical" evidence="1">
    <location>
        <begin position="6"/>
        <end position="27"/>
    </location>
</feature>
<proteinExistence type="predicted"/>
<sequence>MILTGLIIALLAAALHVFIFYIESFAWTTKGISVFGLTPESAAQTKEMAYNQGFYNLFLGIIAAVGAIFFLAGSSSVGLALMIAGVGSMFAAAAVLFLSSPDKRSAALKQGTLPLLSLIFLALGALI</sequence>
<dbReference type="Pfam" id="PF06993">
    <property type="entry name" value="DUF1304"/>
    <property type="match status" value="1"/>
</dbReference>
<dbReference type="PANTHER" id="PTHR38446:SF1">
    <property type="entry name" value="BLL0914 PROTEIN"/>
    <property type="match status" value="1"/>
</dbReference>
<dbReference type="Proteomes" id="UP000600171">
    <property type="component" value="Unassembled WGS sequence"/>
</dbReference>
<evidence type="ECO:0000313" key="2">
    <source>
        <dbReference type="EMBL" id="GGH65269.1"/>
    </source>
</evidence>
<reference evidence="2 3" key="1">
    <citation type="journal article" date="2014" name="Int. J. Syst. Evol. Microbiol.">
        <title>Complete genome sequence of Corynebacterium casei LMG S-19264T (=DSM 44701T), isolated from a smear-ripened cheese.</title>
        <authorList>
            <consortium name="US DOE Joint Genome Institute (JGI-PGF)"/>
            <person name="Walter F."/>
            <person name="Albersmeier A."/>
            <person name="Kalinowski J."/>
            <person name="Ruckert C."/>
        </authorList>
    </citation>
    <scope>NUCLEOTIDE SEQUENCE [LARGE SCALE GENOMIC DNA]</scope>
    <source>
        <strain evidence="2 3">CCM 8669</strain>
    </source>
</reference>
<keyword evidence="1" id="KW-0472">Membrane</keyword>
<feature type="transmembrane region" description="Helical" evidence="1">
    <location>
        <begin position="79"/>
        <end position="99"/>
    </location>
</feature>
<dbReference type="AlphaFoldDB" id="A0A917MUP5"/>
<name>A0A917MUP5_9MICC</name>
<feature type="transmembrane region" description="Helical" evidence="1">
    <location>
        <begin position="54"/>
        <end position="73"/>
    </location>
</feature>
<evidence type="ECO:0000313" key="3">
    <source>
        <dbReference type="Proteomes" id="UP000600171"/>
    </source>
</evidence>
<accession>A0A917MUP5</accession>
<organism evidence="2 3">
    <name type="scientific">Rothia aerolata</name>
    <dbReference type="NCBI Taxonomy" id="1812262"/>
    <lineage>
        <taxon>Bacteria</taxon>
        <taxon>Bacillati</taxon>
        <taxon>Actinomycetota</taxon>
        <taxon>Actinomycetes</taxon>
        <taxon>Micrococcales</taxon>
        <taxon>Micrococcaceae</taxon>
        <taxon>Rothia</taxon>
    </lineage>
</organism>
<evidence type="ECO:0000256" key="1">
    <source>
        <dbReference type="SAM" id="Phobius"/>
    </source>
</evidence>
<keyword evidence="1" id="KW-1133">Transmembrane helix</keyword>
<dbReference type="EMBL" id="BMDC01000003">
    <property type="protein sequence ID" value="GGH65269.1"/>
    <property type="molecule type" value="Genomic_DNA"/>
</dbReference>